<dbReference type="OrthoDB" id="5509415at2"/>
<accession>A0A3A8IM25</accession>
<dbReference type="Proteomes" id="UP000268094">
    <property type="component" value="Unassembled WGS sequence"/>
</dbReference>
<keyword evidence="1" id="KW-0472">Membrane</keyword>
<dbReference type="AlphaFoldDB" id="A0A3A8IM25"/>
<evidence type="ECO:0000256" key="1">
    <source>
        <dbReference type="SAM" id="Phobius"/>
    </source>
</evidence>
<feature type="signal peptide" evidence="2">
    <location>
        <begin position="1"/>
        <end position="22"/>
    </location>
</feature>
<protein>
    <submittedName>
        <fullName evidence="3">Uncharacterized protein</fullName>
    </submittedName>
</protein>
<sequence length="187" mass="20175">MRPCAALIAVSLLSSSCTTTYAIPRSELTRLDGFKDDNAAILKELGDVMLNRPNDRRRAVRDVDGETHQFTADTPLALVGPPTEPEAERFQTEEQRFIQVAVDATRFQGVPLKPDTAPLVVPMAQVDHGRLREFSLGKTLLLTGGIGLAVLASVVTLGLLLDPTDGDGGGDGGGIDFDRLPDHRLRF</sequence>
<dbReference type="EMBL" id="RAVZ01000218">
    <property type="protein sequence ID" value="RKG80940.1"/>
    <property type="molecule type" value="Genomic_DNA"/>
</dbReference>
<evidence type="ECO:0000313" key="4">
    <source>
        <dbReference type="Proteomes" id="UP000268094"/>
    </source>
</evidence>
<feature type="transmembrane region" description="Helical" evidence="1">
    <location>
        <begin position="140"/>
        <end position="161"/>
    </location>
</feature>
<reference evidence="4" key="1">
    <citation type="submission" date="2018-09" db="EMBL/GenBank/DDBJ databases">
        <authorList>
            <person name="Livingstone P.G."/>
            <person name="Whitworth D.E."/>
        </authorList>
    </citation>
    <scope>NUCLEOTIDE SEQUENCE [LARGE SCALE GENOMIC DNA]</scope>
    <source>
        <strain evidence="4">CA054A</strain>
    </source>
</reference>
<name>A0A3A8IM25_9BACT</name>
<keyword evidence="1" id="KW-0812">Transmembrane</keyword>
<keyword evidence="2" id="KW-0732">Signal</keyword>
<keyword evidence="1" id="KW-1133">Transmembrane helix</keyword>
<feature type="chain" id="PRO_5017339639" evidence="2">
    <location>
        <begin position="23"/>
        <end position="187"/>
    </location>
</feature>
<gene>
    <name evidence="3" type="ORF">D7V88_26890</name>
</gene>
<keyword evidence="4" id="KW-1185">Reference proteome</keyword>
<organism evidence="3 4">
    <name type="scientific">Corallococcus terminator</name>
    <dbReference type="NCBI Taxonomy" id="2316733"/>
    <lineage>
        <taxon>Bacteria</taxon>
        <taxon>Pseudomonadati</taxon>
        <taxon>Myxococcota</taxon>
        <taxon>Myxococcia</taxon>
        <taxon>Myxococcales</taxon>
        <taxon>Cystobacterineae</taxon>
        <taxon>Myxococcaceae</taxon>
        <taxon>Corallococcus</taxon>
    </lineage>
</organism>
<dbReference type="PROSITE" id="PS51257">
    <property type="entry name" value="PROKAR_LIPOPROTEIN"/>
    <property type="match status" value="1"/>
</dbReference>
<proteinExistence type="predicted"/>
<dbReference type="RefSeq" id="WP_120543481.1">
    <property type="nucleotide sequence ID" value="NZ_RAVZ01000218.1"/>
</dbReference>
<comment type="caution">
    <text evidence="3">The sequence shown here is derived from an EMBL/GenBank/DDBJ whole genome shotgun (WGS) entry which is preliminary data.</text>
</comment>
<evidence type="ECO:0000313" key="3">
    <source>
        <dbReference type="EMBL" id="RKG80940.1"/>
    </source>
</evidence>
<evidence type="ECO:0000256" key="2">
    <source>
        <dbReference type="SAM" id="SignalP"/>
    </source>
</evidence>